<proteinExistence type="predicted"/>
<comment type="caution">
    <text evidence="1">The sequence shown here is derived from an EMBL/GenBank/DDBJ whole genome shotgun (WGS) entry which is preliminary data.</text>
</comment>
<sequence length="87" mass="10196">MYLTSWSAADAEVSVKSFVKTFPMTLKEFESLKPENLQQYELLMKTTIEELQLWYNLAKVLDDCWKRAIISSAIFEQTYIMESSVPF</sequence>
<accession>A0AAV3X905</accession>
<evidence type="ECO:0000313" key="1">
    <source>
        <dbReference type="EMBL" id="GET37771.1"/>
    </source>
</evidence>
<keyword evidence="2" id="KW-1185">Reference proteome</keyword>
<dbReference type="EMBL" id="BLAY01000033">
    <property type="protein sequence ID" value="GET37771.1"/>
    <property type="molecule type" value="Genomic_DNA"/>
</dbReference>
<evidence type="ECO:0000313" key="2">
    <source>
        <dbReference type="Proteomes" id="UP001050975"/>
    </source>
</evidence>
<name>A0AAV3X905_9CYAN</name>
<dbReference type="AlphaFoldDB" id="A0AAV3X905"/>
<gene>
    <name evidence="1" type="ORF">MiSe_25250</name>
</gene>
<reference evidence="1" key="1">
    <citation type="submission" date="2019-10" db="EMBL/GenBank/DDBJ databases">
        <title>Draft genome sequece of Microseira wollei NIES-4236.</title>
        <authorList>
            <person name="Yamaguchi H."/>
            <person name="Suzuki S."/>
            <person name="Kawachi M."/>
        </authorList>
    </citation>
    <scope>NUCLEOTIDE SEQUENCE</scope>
    <source>
        <strain evidence="1">NIES-4236</strain>
    </source>
</reference>
<dbReference type="Proteomes" id="UP001050975">
    <property type="component" value="Unassembled WGS sequence"/>
</dbReference>
<protein>
    <submittedName>
        <fullName evidence="1">Uncharacterized protein</fullName>
    </submittedName>
</protein>
<organism evidence="1 2">
    <name type="scientific">Microseira wollei NIES-4236</name>
    <dbReference type="NCBI Taxonomy" id="2530354"/>
    <lineage>
        <taxon>Bacteria</taxon>
        <taxon>Bacillati</taxon>
        <taxon>Cyanobacteriota</taxon>
        <taxon>Cyanophyceae</taxon>
        <taxon>Oscillatoriophycideae</taxon>
        <taxon>Aerosakkonematales</taxon>
        <taxon>Aerosakkonemataceae</taxon>
        <taxon>Microseira</taxon>
    </lineage>
</organism>